<keyword evidence="1" id="KW-0472">Membrane</keyword>
<dbReference type="KEGG" id="mlr:MELLADRAFT_90218"/>
<evidence type="ECO:0000256" key="1">
    <source>
        <dbReference type="SAM" id="Phobius"/>
    </source>
</evidence>
<dbReference type="InParanoid" id="F4RW52"/>
<proteinExistence type="predicted"/>
<dbReference type="OrthoDB" id="2503821at2759"/>
<protein>
    <submittedName>
        <fullName evidence="2">Uncharacterized protein</fullName>
    </submittedName>
</protein>
<dbReference type="EMBL" id="GL883125">
    <property type="protein sequence ID" value="EGG03378.1"/>
    <property type="molecule type" value="Genomic_DNA"/>
</dbReference>
<sequence>MSLETQAIIDGLNAYQYPSVYPYVQRILIASSAIYFFVLILCISILAIPLFRGVQARRKHLWFWRKQYLPGRTNIPYLVPNGGLAVVISQLFGCIIFEIYILLSYRALQSPEFSRSHYQYFWLTISYAPGYFGFWYSGFSALYIWCASFALLVFCCKTNMKSLFSPSRAGSHHPNKQRHMPHPIIMNTICIGPPIFTALGAIGWGIASVVTAREKNMAYDAVLAQLLNGSDPTSGLQRYAVAGNRFIGQFRWASFCWTIAAFFAVVVCTLTLSFIFFLDMLLLNNCHSDA</sequence>
<keyword evidence="1" id="KW-1133">Transmembrane helix</keyword>
<reference evidence="3" key="1">
    <citation type="journal article" date="2011" name="Proc. Natl. Acad. Sci. U.S.A.">
        <title>Obligate biotrophy features unraveled by the genomic analysis of rust fungi.</title>
        <authorList>
            <person name="Duplessis S."/>
            <person name="Cuomo C.A."/>
            <person name="Lin Y.-C."/>
            <person name="Aerts A."/>
            <person name="Tisserant E."/>
            <person name="Veneault-Fourrey C."/>
            <person name="Joly D.L."/>
            <person name="Hacquard S."/>
            <person name="Amselem J."/>
            <person name="Cantarel B.L."/>
            <person name="Chiu R."/>
            <person name="Coutinho P.M."/>
            <person name="Feau N."/>
            <person name="Field M."/>
            <person name="Frey P."/>
            <person name="Gelhaye E."/>
            <person name="Goldberg J."/>
            <person name="Grabherr M.G."/>
            <person name="Kodira C.D."/>
            <person name="Kohler A."/>
            <person name="Kuees U."/>
            <person name="Lindquist E.A."/>
            <person name="Lucas S.M."/>
            <person name="Mago R."/>
            <person name="Mauceli E."/>
            <person name="Morin E."/>
            <person name="Murat C."/>
            <person name="Pangilinan J.L."/>
            <person name="Park R."/>
            <person name="Pearson M."/>
            <person name="Quesneville H."/>
            <person name="Rouhier N."/>
            <person name="Sakthikumar S."/>
            <person name="Salamov A.A."/>
            <person name="Schmutz J."/>
            <person name="Selles B."/>
            <person name="Shapiro H."/>
            <person name="Tanguay P."/>
            <person name="Tuskan G.A."/>
            <person name="Henrissat B."/>
            <person name="Van de Peer Y."/>
            <person name="Rouze P."/>
            <person name="Ellis J.G."/>
            <person name="Dodds P.N."/>
            <person name="Schein J.E."/>
            <person name="Zhong S."/>
            <person name="Hamelin R.C."/>
            <person name="Grigoriev I.V."/>
            <person name="Szabo L.J."/>
            <person name="Martin F."/>
        </authorList>
    </citation>
    <scope>NUCLEOTIDE SEQUENCE [LARGE SCALE GENOMIC DNA]</scope>
    <source>
        <strain evidence="3">98AG31 / pathotype 3-4-7</strain>
    </source>
</reference>
<feature type="transmembrane region" description="Helical" evidence="1">
    <location>
        <begin position="184"/>
        <end position="207"/>
    </location>
</feature>
<accession>F4RW52</accession>
<evidence type="ECO:0000313" key="2">
    <source>
        <dbReference type="EMBL" id="EGG03378.1"/>
    </source>
</evidence>
<dbReference type="Proteomes" id="UP000001072">
    <property type="component" value="Unassembled WGS sequence"/>
</dbReference>
<keyword evidence="1" id="KW-0812">Transmembrane</keyword>
<dbReference type="RefSeq" id="XP_007413513.1">
    <property type="nucleotide sequence ID" value="XM_007413451.1"/>
</dbReference>
<organism evidence="3">
    <name type="scientific">Melampsora larici-populina (strain 98AG31 / pathotype 3-4-7)</name>
    <name type="common">Poplar leaf rust fungus</name>
    <dbReference type="NCBI Taxonomy" id="747676"/>
    <lineage>
        <taxon>Eukaryota</taxon>
        <taxon>Fungi</taxon>
        <taxon>Dikarya</taxon>
        <taxon>Basidiomycota</taxon>
        <taxon>Pucciniomycotina</taxon>
        <taxon>Pucciniomycetes</taxon>
        <taxon>Pucciniales</taxon>
        <taxon>Melampsoraceae</taxon>
        <taxon>Melampsora</taxon>
    </lineage>
</organism>
<name>F4RW52_MELLP</name>
<dbReference type="GeneID" id="18935489"/>
<feature type="transmembrane region" description="Helical" evidence="1">
    <location>
        <begin position="252"/>
        <end position="278"/>
    </location>
</feature>
<dbReference type="AlphaFoldDB" id="F4RW52"/>
<feature type="transmembrane region" description="Helical" evidence="1">
    <location>
        <begin position="75"/>
        <end position="103"/>
    </location>
</feature>
<feature type="transmembrane region" description="Helical" evidence="1">
    <location>
        <begin position="134"/>
        <end position="155"/>
    </location>
</feature>
<feature type="transmembrane region" description="Helical" evidence="1">
    <location>
        <begin position="27"/>
        <end position="54"/>
    </location>
</feature>
<gene>
    <name evidence="2" type="ORF">MELLADRAFT_90218</name>
</gene>
<dbReference type="HOGENOM" id="CLU_042563_0_0_1"/>
<dbReference type="VEuPathDB" id="FungiDB:MELLADRAFT_90218"/>
<evidence type="ECO:0000313" key="3">
    <source>
        <dbReference type="Proteomes" id="UP000001072"/>
    </source>
</evidence>
<keyword evidence="3" id="KW-1185">Reference proteome</keyword>